<proteinExistence type="predicted"/>
<gene>
    <name evidence="1" type="ORF">SARC_01210</name>
</gene>
<dbReference type="EMBL" id="KQ241643">
    <property type="protein sequence ID" value="KNC86630.1"/>
    <property type="molecule type" value="Genomic_DNA"/>
</dbReference>
<sequence length="72" mass="8001">MFEDEGSEDSEIDTNDKQVRAATKALLKVTKELLKATKVQSKADKNMVLKLFERGGLVDVLNQRTCVSEETG</sequence>
<dbReference type="AlphaFoldDB" id="A0A0L0GCB2"/>
<dbReference type="Proteomes" id="UP000054560">
    <property type="component" value="Unassembled WGS sequence"/>
</dbReference>
<evidence type="ECO:0000313" key="2">
    <source>
        <dbReference type="Proteomes" id="UP000054560"/>
    </source>
</evidence>
<protein>
    <submittedName>
        <fullName evidence="1">Uncharacterized protein</fullName>
    </submittedName>
</protein>
<keyword evidence="2" id="KW-1185">Reference proteome</keyword>
<name>A0A0L0GCB2_9EUKA</name>
<dbReference type="RefSeq" id="XP_014160532.1">
    <property type="nucleotide sequence ID" value="XM_014305057.1"/>
</dbReference>
<evidence type="ECO:0000313" key="1">
    <source>
        <dbReference type="EMBL" id="KNC86630.1"/>
    </source>
</evidence>
<dbReference type="GeneID" id="25901714"/>
<accession>A0A0L0GCB2</accession>
<organism evidence="1 2">
    <name type="scientific">Sphaeroforma arctica JP610</name>
    <dbReference type="NCBI Taxonomy" id="667725"/>
    <lineage>
        <taxon>Eukaryota</taxon>
        <taxon>Ichthyosporea</taxon>
        <taxon>Ichthyophonida</taxon>
        <taxon>Sphaeroforma</taxon>
    </lineage>
</organism>
<reference evidence="1 2" key="1">
    <citation type="submission" date="2011-02" db="EMBL/GenBank/DDBJ databases">
        <title>The Genome Sequence of Sphaeroforma arctica JP610.</title>
        <authorList>
            <consortium name="The Broad Institute Genome Sequencing Platform"/>
            <person name="Russ C."/>
            <person name="Cuomo C."/>
            <person name="Young S.K."/>
            <person name="Zeng Q."/>
            <person name="Gargeya S."/>
            <person name="Alvarado L."/>
            <person name="Berlin A."/>
            <person name="Chapman S.B."/>
            <person name="Chen Z."/>
            <person name="Freedman E."/>
            <person name="Gellesch M."/>
            <person name="Goldberg J."/>
            <person name="Griggs A."/>
            <person name="Gujja S."/>
            <person name="Heilman E."/>
            <person name="Heiman D."/>
            <person name="Howarth C."/>
            <person name="Mehta T."/>
            <person name="Neiman D."/>
            <person name="Pearson M."/>
            <person name="Roberts A."/>
            <person name="Saif S."/>
            <person name="Shea T."/>
            <person name="Shenoy N."/>
            <person name="Sisk P."/>
            <person name="Stolte C."/>
            <person name="Sykes S."/>
            <person name="White J."/>
            <person name="Yandava C."/>
            <person name="Burger G."/>
            <person name="Gray M.W."/>
            <person name="Holland P.W.H."/>
            <person name="King N."/>
            <person name="Lang F.B.F."/>
            <person name="Roger A.J."/>
            <person name="Ruiz-Trillo I."/>
            <person name="Haas B."/>
            <person name="Nusbaum C."/>
            <person name="Birren B."/>
        </authorList>
    </citation>
    <scope>NUCLEOTIDE SEQUENCE [LARGE SCALE GENOMIC DNA]</scope>
    <source>
        <strain evidence="1 2">JP610</strain>
    </source>
</reference>